<dbReference type="InterPro" id="IPR046462">
    <property type="entry name" value="TerL_nuclease"/>
</dbReference>
<dbReference type="InterPro" id="IPR046461">
    <property type="entry name" value="TerL_ATPase"/>
</dbReference>
<dbReference type="Pfam" id="PF03354">
    <property type="entry name" value="TerL_ATPase"/>
    <property type="match status" value="1"/>
</dbReference>
<dbReference type="EMBL" id="LBHB01000004">
    <property type="protein sequence ID" value="KLE32450.1"/>
    <property type="molecule type" value="Genomic_DNA"/>
</dbReference>
<evidence type="ECO:0000259" key="1">
    <source>
        <dbReference type="Pfam" id="PF03354"/>
    </source>
</evidence>
<reference evidence="3 4" key="1">
    <citation type="submission" date="2015-04" db="EMBL/GenBank/DDBJ databases">
        <title>The draft genome sequence of Erythrobacter luteus KA37.</title>
        <authorList>
            <person name="Zhuang L."/>
            <person name="Liu Y."/>
            <person name="Shao Z."/>
        </authorList>
    </citation>
    <scope>NUCLEOTIDE SEQUENCE [LARGE SCALE GENOMIC DNA]</scope>
    <source>
        <strain evidence="3 4">KA37</strain>
    </source>
</reference>
<comment type="caution">
    <text evidence="3">The sequence shown here is derived from an EMBL/GenBank/DDBJ whole genome shotgun (WGS) entry which is preliminary data.</text>
</comment>
<dbReference type="OrthoDB" id="9760250at2"/>
<dbReference type="PANTHER" id="PTHR41287:SF1">
    <property type="entry name" value="PROTEIN YMFN"/>
    <property type="match status" value="1"/>
</dbReference>
<evidence type="ECO:0000313" key="4">
    <source>
        <dbReference type="Proteomes" id="UP000053464"/>
    </source>
</evidence>
<dbReference type="STRING" id="1581420.AAW00_13555"/>
<proteinExistence type="predicted"/>
<dbReference type="GO" id="GO:0004519">
    <property type="term" value="F:endonuclease activity"/>
    <property type="evidence" value="ECO:0007669"/>
    <property type="project" value="InterPro"/>
</dbReference>
<dbReference type="InterPro" id="IPR005021">
    <property type="entry name" value="Terminase_largesu-like"/>
</dbReference>
<organism evidence="3 4">
    <name type="scientific">Aurantiacibacter luteus</name>
    <dbReference type="NCBI Taxonomy" id="1581420"/>
    <lineage>
        <taxon>Bacteria</taxon>
        <taxon>Pseudomonadati</taxon>
        <taxon>Pseudomonadota</taxon>
        <taxon>Alphaproteobacteria</taxon>
        <taxon>Sphingomonadales</taxon>
        <taxon>Erythrobacteraceae</taxon>
        <taxon>Aurantiacibacter</taxon>
    </lineage>
</organism>
<evidence type="ECO:0000259" key="2">
    <source>
        <dbReference type="Pfam" id="PF20441"/>
    </source>
</evidence>
<sequence>MANEDAGWVFACPDWWERLQAGESLVPDLPLDEKAAARAVAIFNKLSLPDVAGFPRLRDAAGDWQRDIVAALLGSVTADGYRQVRKLLCMVPKKNSKTTGAGAIAVTALLVDASPNQTYYLFGPTQAIAQRGFDQASGMIAADPVLKARFAVKHHVKTIADLVTGSTLRVQTFDEKVATGVIPKGIVVDELHILGKVHYAERVLGQLWGGMVSKPDAFMLLITTQSDEPPAGVFKAELDLARGIRDGRVTGKAAVTLPVLYEFPEEVQTDAEQPWRDPALWPLVLPNLGRSVQLDLLEQQFAEACEKGDGELARWASQHLNIEIGLGLHSQRWRGADYWLAASEPELTLEDLLLRCEVAVLGIDGGGLDDLTGLAVVGREAGTGQWLAVQRAWAMREVVDLRKDVAPRLLDFEREGTLTLCDSATQDLEEVAALARQVRESGLLPEKGAVGLDPLAVGGLVDALIGAGLEDEQLVAIGQGFKLSSAVWSAERKLRDGTLRHDGSDMMAWCVGNAKAEQRGNAVYITKQAAGKAKIDPLVALFNGVKLMERNPEAAGGPSIYEERGLLVLG</sequence>
<dbReference type="Proteomes" id="UP000053464">
    <property type="component" value="Unassembled WGS sequence"/>
</dbReference>
<dbReference type="RefSeq" id="WP_047004964.1">
    <property type="nucleotide sequence ID" value="NZ_LBHB01000004.1"/>
</dbReference>
<dbReference type="InterPro" id="IPR027417">
    <property type="entry name" value="P-loop_NTPase"/>
</dbReference>
<dbReference type="PATRIC" id="fig|1581420.6.peg.2772"/>
<protein>
    <submittedName>
        <fullName evidence="3">Terminase</fullName>
    </submittedName>
</protein>
<dbReference type="AlphaFoldDB" id="A0A0G9MP17"/>
<accession>A0A0G9MP17</accession>
<gene>
    <name evidence="3" type="ORF">AAW00_13555</name>
</gene>
<keyword evidence="4" id="KW-1185">Reference proteome</keyword>
<dbReference type="Gene3D" id="3.40.50.300">
    <property type="entry name" value="P-loop containing nucleotide triphosphate hydrolases"/>
    <property type="match status" value="1"/>
</dbReference>
<name>A0A0G9MP17_9SPHN</name>
<feature type="domain" description="Terminase large subunit-like ATPase" evidence="1">
    <location>
        <begin position="64"/>
        <end position="228"/>
    </location>
</feature>
<dbReference type="Pfam" id="PF20441">
    <property type="entry name" value="TerL_nuclease"/>
    <property type="match status" value="1"/>
</dbReference>
<evidence type="ECO:0000313" key="3">
    <source>
        <dbReference type="EMBL" id="KLE32450.1"/>
    </source>
</evidence>
<dbReference type="PANTHER" id="PTHR41287">
    <property type="match status" value="1"/>
</dbReference>
<feature type="domain" description="Terminase large subunit-like endonuclease" evidence="2">
    <location>
        <begin position="269"/>
        <end position="545"/>
    </location>
</feature>